<evidence type="ECO:0000256" key="5">
    <source>
        <dbReference type="ARBA" id="ARBA00022692"/>
    </source>
</evidence>
<dbReference type="GO" id="GO:0005886">
    <property type="term" value="C:plasma membrane"/>
    <property type="evidence" value="ECO:0007669"/>
    <property type="project" value="UniProtKB-SubCell"/>
</dbReference>
<reference evidence="11" key="2">
    <citation type="submission" date="2020-09" db="EMBL/GenBank/DDBJ databases">
        <authorList>
            <person name="Sun Q."/>
            <person name="Sedlacek I."/>
        </authorList>
    </citation>
    <scope>NUCLEOTIDE SEQUENCE</scope>
    <source>
        <strain evidence="11">CCM 7684</strain>
    </source>
</reference>
<keyword evidence="5 9" id="KW-0812">Transmembrane</keyword>
<keyword evidence="3" id="KW-1003">Cell membrane</keyword>
<organism evidence="11 12">
    <name type="scientific">Agaricicola taiwanensis</name>
    <dbReference type="NCBI Taxonomy" id="591372"/>
    <lineage>
        <taxon>Bacteria</taxon>
        <taxon>Pseudomonadati</taxon>
        <taxon>Pseudomonadota</taxon>
        <taxon>Alphaproteobacteria</taxon>
        <taxon>Rhodobacterales</taxon>
        <taxon>Paracoccaceae</taxon>
        <taxon>Agaricicola</taxon>
    </lineage>
</organism>
<comment type="caution">
    <text evidence="11">The sequence shown here is derived from an EMBL/GenBank/DDBJ whole genome shotgun (WGS) entry which is preliminary data.</text>
</comment>
<evidence type="ECO:0000256" key="7">
    <source>
        <dbReference type="ARBA" id="ARBA00023136"/>
    </source>
</evidence>
<dbReference type="Pfam" id="PF04290">
    <property type="entry name" value="DctQ"/>
    <property type="match status" value="1"/>
</dbReference>
<dbReference type="Proteomes" id="UP000602745">
    <property type="component" value="Unassembled WGS sequence"/>
</dbReference>
<keyword evidence="4 9" id="KW-0997">Cell inner membrane</keyword>
<evidence type="ECO:0000256" key="6">
    <source>
        <dbReference type="ARBA" id="ARBA00022989"/>
    </source>
</evidence>
<feature type="domain" description="Tripartite ATP-independent periplasmic transporters DctQ component" evidence="10">
    <location>
        <begin position="30"/>
        <end position="161"/>
    </location>
</feature>
<evidence type="ECO:0000256" key="2">
    <source>
        <dbReference type="ARBA" id="ARBA00022448"/>
    </source>
</evidence>
<dbReference type="EMBL" id="BMCP01000001">
    <property type="protein sequence ID" value="GGE37393.1"/>
    <property type="molecule type" value="Genomic_DNA"/>
</dbReference>
<evidence type="ECO:0000256" key="1">
    <source>
        <dbReference type="ARBA" id="ARBA00004429"/>
    </source>
</evidence>
<dbReference type="PANTHER" id="PTHR35011">
    <property type="entry name" value="2,3-DIKETO-L-GULONATE TRAP TRANSPORTER SMALL PERMEASE PROTEIN YIAM"/>
    <property type="match status" value="1"/>
</dbReference>
<evidence type="ECO:0000256" key="3">
    <source>
        <dbReference type="ARBA" id="ARBA00022475"/>
    </source>
</evidence>
<evidence type="ECO:0000256" key="9">
    <source>
        <dbReference type="RuleBase" id="RU369079"/>
    </source>
</evidence>
<dbReference type="AlphaFoldDB" id="A0A8J2VR54"/>
<feature type="transmembrane region" description="Helical" evidence="9">
    <location>
        <begin position="21"/>
        <end position="38"/>
    </location>
</feature>
<gene>
    <name evidence="11" type="ORF">GCM10007276_13530</name>
</gene>
<sequence>MTALLAISRVIDAVNTFIHKWIRWFILIAVIVSAANAMSRKFLNVSSNAWLEVQWYLFGAVFMLCAAYTFLKNEHVRIDIVLSRFSRRTQNWIELVGHLIFLMPFVILLFIESRLSFLSSYRSGEISSNAGGLIIWPAKAFIVIGFAMMFFQGVSEIIKRIAVIRGVIEDPHAVTDDEPAEVKLEGA</sequence>
<evidence type="ECO:0000256" key="4">
    <source>
        <dbReference type="ARBA" id="ARBA00022519"/>
    </source>
</evidence>
<proteinExistence type="inferred from homology"/>
<comment type="subunit">
    <text evidence="9">The complex comprises the extracytoplasmic solute receptor protein and the two transmembrane proteins.</text>
</comment>
<accession>A0A8J2VR54</accession>
<dbReference type="InterPro" id="IPR007387">
    <property type="entry name" value="TRAP_DctQ"/>
</dbReference>
<evidence type="ECO:0000259" key="10">
    <source>
        <dbReference type="Pfam" id="PF04290"/>
    </source>
</evidence>
<dbReference type="InterPro" id="IPR055348">
    <property type="entry name" value="DctQ"/>
</dbReference>
<comment type="subcellular location">
    <subcellularLocation>
        <location evidence="1 9">Cell inner membrane</location>
        <topology evidence="1 9">Multi-pass membrane protein</topology>
    </subcellularLocation>
</comment>
<keyword evidence="6 9" id="KW-1133">Transmembrane helix</keyword>
<feature type="transmembrane region" description="Helical" evidence="9">
    <location>
        <begin position="53"/>
        <end position="71"/>
    </location>
</feature>
<keyword evidence="7 9" id="KW-0472">Membrane</keyword>
<protein>
    <recommendedName>
        <fullName evidence="9">TRAP transporter small permease protein</fullName>
    </recommendedName>
</protein>
<evidence type="ECO:0000313" key="11">
    <source>
        <dbReference type="EMBL" id="GGE37393.1"/>
    </source>
</evidence>
<dbReference type="PANTHER" id="PTHR35011:SF4">
    <property type="entry name" value="SLL1102 PROTEIN"/>
    <property type="match status" value="1"/>
</dbReference>
<feature type="transmembrane region" description="Helical" evidence="9">
    <location>
        <begin position="92"/>
        <end position="111"/>
    </location>
</feature>
<feature type="transmembrane region" description="Helical" evidence="9">
    <location>
        <begin position="131"/>
        <end position="151"/>
    </location>
</feature>
<comment type="function">
    <text evidence="9">Part of the tripartite ATP-independent periplasmic (TRAP) transport system.</text>
</comment>
<keyword evidence="12" id="KW-1185">Reference proteome</keyword>
<dbReference type="GO" id="GO:0022857">
    <property type="term" value="F:transmembrane transporter activity"/>
    <property type="evidence" value="ECO:0007669"/>
    <property type="project" value="UniProtKB-UniRule"/>
</dbReference>
<comment type="similarity">
    <text evidence="8 9">Belongs to the TRAP transporter small permease family.</text>
</comment>
<name>A0A8J2VR54_9RHOB</name>
<evidence type="ECO:0000256" key="8">
    <source>
        <dbReference type="ARBA" id="ARBA00038436"/>
    </source>
</evidence>
<reference evidence="11" key="1">
    <citation type="journal article" date="2014" name="Int. J. Syst. Evol. Microbiol.">
        <title>Complete genome sequence of Corynebacterium casei LMG S-19264T (=DSM 44701T), isolated from a smear-ripened cheese.</title>
        <authorList>
            <consortium name="US DOE Joint Genome Institute (JGI-PGF)"/>
            <person name="Walter F."/>
            <person name="Albersmeier A."/>
            <person name="Kalinowski J."/>
            <person name="Ruckert C."/>
        </authorList>
    </citation>
    <scope>NUCLEOTIDE SEQUENCE</scope>
    <source>
        <strain evidence="11">CCM 7684</strain>
    </source>
</reference>
<keyword evidence="2 9" id="KW-0813">Transport</keyword>
<evidence type="ECO:0000313" key="12">
    <source>
        <dbReference type="Proteomes" id="UP000602745"/>
    </source>
</evidence>
<dbReference type="RefSeq" id="WP_188408898.1">
    <property type="nucleotide sequence ID" value="NZ_BMCP01000001.1"/>
</dbReference>